<organism evidence="2 3">
    <name type="scientific">Escallonia herrerae</name>
    <dbReference type="NCBI Taxonomy" id="1293975"/>
    <lineage>
        <taxon>Eukaryota</taxon>
        <taxon>Viridiplantae</taxon>
        <taxon>Streptophyta</taxon>
        <taxon>Embryophyta</taxon>
        <taxon>Tracheophyta</taxon>
        <taxon>Spermatophyta</taxon>
        <taxon>Magnoliopsida</taxon>
        <taxon>eudicotyledons</taxon>
        <taxon>Gunneridae</taxon>
        <taxon>Pentapetalae</taxon>
        <taxon>asterids</taxon>
        <taxon>campanulids</taxon>
        <taxon>Escalloniales</taxon>
        <taxon>Escalloniaceae</taxon>
        <taxon>Escallonia</taxon>
    </lineage>
</organism>
<dbReference type="Proteomes" id="UP001188597">
    <property type="component" value="Unassembled WGS sequence"/>
</dbReference>
<dbReference type="EMBL" id="JAVXUP010001259">
    <property type="protein sequence ID" value="KAK3013933.1"/>
    <property type="molecule type" value="Genomic_DNA"/>
</dbReference>
<reference evidence="2" key="1">
    <citation type="submission" date="2022-12" db="EMBL/GenBank/DDBJ databases">
        <title>Draft genome assemblies for two species of Escallonia (Escalloniales).</title>
        <authorList>
            <person name="Chanderbali A."/>
            <person name="Dervinis C."/>
            <person name="Anghel I."/>
            <person name="Soltis D."/>
            <person name="Soltis P."/>
            <person name="Zapata F."/>
        </authorList>
    </citation>
    <scope>NUCLEOTIDE SEQUENCE</scope>
    <source>
        <strain evidence="2">UCBG64.0493</strain>
        <tissue evidence="2">Leaf</tissue>
    </source>
</reference>
<protein>
    <recommendedName>
        <fullName evidence="1">Reverse transcriptase Ty1/copia-type domain-containing protein</fullName>
    </recommendedName>
</protein>
<evidence type="ECO:0000259" key="1">
    <source>
        <dbReference type="Pfam" id="PF07727"/>
    </source>
</evidence>
<proteinExistence type="predicted"/>
<feature type="domain" description="Reverse transcriptase Ty1/copia-type" evidence="1">
    <location>
        <begin position="269"/>
        <end position="355"/>
    </location>
</feature>
<dbReference type="Pfam" id="PF07727">
    <property type="entry name" value="RVT_2"/>
    <property type="match status" value="1"/>
</dbReference>
<sequence length="440" mass="50242">MVGSMELINHAMIKEFSDRRTLREGSPAAGCLTSPVRCPSLPLPSIANFTDWAHSSSLLSRKFRLKLHRLEERPINYLTAKEPEQRVAHIPPMVAPGLKQRKGKIESSPWYWAKEGDPRFDSWDEEDSMVMSWLWNSMSEISDTFMFLPTAKEIWEAAQQTYSKVRDATRAFEIKSKIFDTYSWTPDKEIAQSQRPRSERLRSQVHITQFREDRSHGDVDSGGREENEFNKEDIGWLISLLGSLEKSKGTCSLAYSAKLHSSTKLLGGHARGVTALIVYLDNIIVTGNDPDEKKALRKYLAKEFKIKDLGKLKYFLGIDVAWSKDRIFVLQQKYVHDLLEETGKLGSRPSKTPIEPNHRLREFMEGAAAGKGMYQRLVGKLIHLLHMRLDIAYAMSVVSQFMQNPKDVHLHVVYQILQYLNGSPGKGILFRKGTTMELEA</sequence>
<comment type="caution">
    <text evidence="2">The sequence shown here is derived from an EMBL/GenBank/DDBJ whole genome shotgun (WGS) entry which is preliminary data.</text>
</comment>
<evidence type="ECO:0000313" key="2">
    <source>
        <dbReference type="EMBL" id="KAK3013933.1"/>
    </source>
</evidence>
<name>A0AA89ATP1_9ASTE</name>
<dbReference type="AlphaFoldDB" id="A0AA89ATP1"/>
<dbReference type="PANTHER" id="PTHR11439">
    <property type="entry name" value="GAG-POL-RELATED RETROTRANSPOSON"/>
    <property type="match status" value="1"/>
</dbReference>
<dbReference type="PANTHER" id="PTHR11439:SF470">
    <property type="entry name" value="CYSTEINE-RICH RLK (RECEPTOR-LIKE PROTEIN KINASE) 8"/>
    <property type="match status" value="1"/>
</dbReference>
<gene>
    <name evidence="2" type="ORF">RJ639_008806</name>
</gene>
<evidence type="ECO:0000313" key="3">
    <source>
        <dbReference type="Proteomes" id="UP001188597"/>
    </source>
</evidence>
<dbReference type="InterPro" id="IPR013103">
    <property type="entry name" value="RVT_2"/>
</dbReference>
<keyword evidence="3" id="KW-1185">Reference proteome</keyword>
<accession>A0AA89ATP1</accession>